<feature type="compositionally biased region" description="Basic residues" evidence="9">
    <location>
        <begin position="34"/>
        <end position="47"/>
    </location>
</feature>
<organismHost>
    <name type="scientific">Cercopithecidae</name>
    <name type="common">Old World monkeys</name>
    <dbReference type="NCBI Taxonomy" id="9527"/>
</organismHost>
<evidence type="ECO:0000256" key="6">
    <source>
        <dbReference type="ARBA" id="ARBA00023200"/>
    </source>
</evidence>
<comment type="subcellular location">
    <subcellularLocation>
        <location evidence="8">Host cytoplasm</location>
    </subcellularLocation>
    <subcellularLocation>
        <location evidence="8">Host nucleus</location>
        <location evidence="8">Host nucleolus</location>
    </subcellularLocation>
</comment>
<reference evidence="10" key="1">
    <citation type="journal article" date="2007" name="J. Virol.">
        <title>Generation of infectious molecular clones of simian immunodeficiency virus from fecal consensus sequences of wild chimpanzees.</title>
        <authorList>
            <person name="Takehisa J."/>
            <person name="Kraus M.H."/>
            <person name="Decker J.M."/>
            <person name="Li Y."/>
            <person name="Keele B.F."/>
            <person name="Bibollet-Ruche F."/>
            <person name="Zammit K.P."/>
            <person name="Weng Z."/>
            <person name="Santiago M.L."/>
            <person name="Kamenya S."/>
            <person name="Wilson M.L."/>
            <person name="Pusey A.E."/>
            <person name="Bailes E."/>
            <person name="Sharp P.M."/>
            <person name="Shaw G.M."/>
            <person name="Hahn B.H."/>
        </authorList>
    </citation>
    <scope>NUCLEOTIDE SEQUENCE</scope>
    <source>
        <strain evidence="10">SIVcpzTAN2</strain>
    </source>
</reference>
<dbReference type="GO" id="GO:0003700">
    <property type="term" value="F:DNA-binding transcription factor activity"/>
    <property type="evidence" value="ECO:0007669"/>
    <property type="project" value="InterPro"/>
</dbReference>
<organismHost>
    <name type="scientific">Pan troglodytes</name>
    <name type="common">Chimpanzee</name>
    <dbReference type="NCBI Taxonomy" id="9598"/>
</organismHost>
<feature type="region of interest" description="Disordered" evidence="9">
    <location>
        <begin position="63"/>
        <end position="105"/>
    </location>
</feature>
<feature type="compositionally biased region" description="Polar residues" evidence="9">
    <location>
        <begin position="89"/>
        <end position="105"/>
    </location>
</feature>
<gene>
    <name evidence="8 10" type="primary">rev</name>
</gene>
<keyword evidence="4 8" id="KW-0509">mRNA transport</keyword>
<name>A5JGP8_SIV</name>
<keyword evidence="6 8" id="KW-1035">Host cytoplasm</keyword>
<comment type="function">
    <text evidence="8">Escorts unspliced or incompletely spliced viral pre-mRNAs (late transcripts) out of the nucleus of infected cells. These pre-mRNAs carry a recognition sequence called Rev responsive element (RRE) located in the env gene, that is not present in fully spliced viral mRNAs (early transcripts). This function is essential since most viral proteins are translated from unspliced or partially spliced pre-mRNAs which cannot exit the nucleus by the pathway used by fully processed cellular mRNAs.</text>
</comment>
<evidence type="ECO:0000256" key="2">
    <source>
        <dbReference type="ARBA" id="ARBA00022448"/>
    </source>
</evidence>
<feature type="region of interest" description="Disordered" evidence="9">
    <location>
        <begin position="24"/>
        <end position="48"/>
    </location>
</feature>
<protein>
    <recommendedName>
        <fullName evidence="1 8">Protein Rev</fullName>
    </recommendedName>
    <alternativeName>
        <fullName evidence="7 8">Regulator of expression of viral proteins</fullName>
    </alternativeName>
</protein>
<evidence type="ECO:0000256" key="4">
    <source>
        <dbReference type="ARBA" id="ARBA00022816"/>
    </source>
</evidence>
<dbReference type="EMBL" id="EF394357">
    <property type="protein sequence ID" value="ABQ51073.1"/>
    <property type="molecule type" value="Genomic_RNA"/>
</dbReference>
<accession>A5JGP8</accession>
<dbReference type="GO" id="GO:0003723">
    <property type="term" value="F:RNA binding"/>
    <property type="evidence" value="ECO:0007669"/>
    <property type="project" value="UniProtKB-KW"/>
</dbReference>
<evidence type="ECO:0000256" key="5">
    <source>
        <dbReference type="ARBA" id="ARBA00022884"/>
    </source>
</evidence>
<evidence type="ECO:0000256" key="8">
    <source>
        <dbReference type="RuleBase" id="RU364044"/>
    </source>
</evidence>
<dbReference type="GO" id="GO:0044196">
    <property type="term" value="C:host cell nucleolus"/>
    <property type="evidence" value="ECO:0007669"/>
    <property type="project" value="UniProtKB-SubCell"/>
</dbReference>
<evidence type="ECO:0000313" key="10">
    <source>
        <dbReference type="EMBL" id="ABQ51073.1"/>
    </source>
</evidence>
<evidence type="ECO:0000256" key="7">
    <source>
        <dbReference type="ARBA" id="ARBA00031496"/>
    </source>
</evidence>
<organism evidence="10">
    <name type="scientific">Simian immunodeficiency virus</name>
    <name type="common">SIV</name>
    <dbReference type="NCBI Taxonomy" id="11723"/>
    <lineage>
        <taxon>Viruses</taxon>
        <taxon>Riboviria</taxon>
        <taxon>Pararnavirae</taxon>
        <taxon>Artverviricota</taxon>
        <taxon>Revtraviricetes</taxon>
        <taxon>Ortervirales</taxon>
        <taxon>Retroviridae</taxon>
        <taxon>Orthoretrovirinae</taxon>
        <taxon>Lentivirus</taxon>
        <taxon>Lentivirus simimdef</taxon>
    </lineage>
</organism>
<keyword evidence="2 8" id="KW-0813">Transport</keyword>
<dbReference type="EMBL" id="DQ374657">
    <property type="protein sequence ID" value="ABD36896.1"/>
    <property type="molecule type" value="Genomic_RNA"/>
</dbReference>
<keyword evidence="5 8" id="KW-0694">RNA-binding</keyword>
<dbReference type="Pfam" id="PF00424">
    <property type="entry name" value="REV"/>
    <property type="match status" value="1"/>
</dbReference>
<keyword evidence="3 8" id="KW-1048">Host nucleus</keyword>
<dbReference type="GO" id="GO:0030430">
    <property type="term" value="C:host cell cytoplasm"/>
    <property type="evidence" value="ECO:0007669"/>
    <property type="project" value="UniProtKB-SubCell"/>
</dbReference>
<dbReference type="InterPro" id="IPR000625">
    <property type="entry name" value="REV_protein"/>
</dbReference>
<sequence length="105" mass="11817">MAGREEDANLLQTIRIIKILYDSNPYPSAAGSRTARRNRRRRWRQRQHQVDALANRILQYRLGGPQEPPHLALPDLSKLHLGPVDDPASTETGDNQPSKQPSNSA</sequence>
<proteinExistence type="predicted"/>
<dbReference type="GO" id="GO:0051028">
    <property type="term" value="P:mRNA transport"/>
    <property type="evidence" value="ECO:0007669"/>
    <property type="project" value="UniProtKB-KW"/>
</dbReference>
<dbReference type="Gene3D" id="6.10.140.630">
    <property type="match status" value="1"/>
</dbReference>
<evidence type="ECO:0000256" key="9">
    <source>
        <dbReference type="SAM" id="MobiDB-lite"/>
    </source>
</evidence>
<evidence type="ECO:0000256" key="3">
    <source>
        <dbReference type="ARBA" id="ARBA00022562"/>
    </source>
</evidence>
<evidence type="ECO:0000256" key="1">
    <source>
        <dbReference type="ARBA" id="ARBA00020269"/>
    </source>
</evidence>
<comment type="subunit">
    <text evidence="8">Homomultimer; when bound to the RRE. Multimeric assembly is essential for activity.</text>
</comment>